<evidence type="ECO:0000313" key="2">
    <source>
        <dbReference type="EMBL" id="QEO09188.1"/>
    </source>
</evidence>
<dbReference type="AlphaFoldDB" id="A0A5C1Y6X2"/>
<name>A0A5C1Y6X2_9MICO</name>
<sequence length="260" mass="26688">MSAIGSSALIVLVAVVLAAVLLVVIALGRALAANQASRVLPIILFGAIAVAVIAGSYAVFTAAITLFSDAVTVTFPVSPFPVEVPRGVTLDDTPVATLVSGSMDAMTAQVRGLGALARILLASGTLLYGAMTVVIALSVSRLAASLRRRAAFRPGAGRAFVASALAVFVGGGAGSITTQLGELQASSDVLQVWSWSYTGPEAPDSLVDLGWPDPAEFLLTVEWWPLLIAFALAAVGIAFRAGEQLRTRAEAAERDTEGLV</sequence>
<feature type="transmembrane region" description="Helical" evidence="1">
    <location>
        <begin position="39"/>
        <end position="67"/>
    </location>
</feature>
<dbReference type="RefSeq" id="WP_149324618.1">
    <property type="nucleotide sequence ID" value="NZ_CP043504.1"/>
</dbReference>
<keyword evidence="1" id="KW-0812">Transmembrane</keyword>
<evidence type="ECO:0000313" key="3">
    <source>
        <dbReference type="Proteomes" id="UP000322159"/>
    </source>
</evidence>
<organism evidence="2 3">
    <name type="scientific">Protaetiibacter larvae</name>
    <dbReference type="NCBI Taxonomy" id="2592654"/>
    <lineage>
        <taxon>Bacteria</taxon>
        <taxon>Bacillati</taxon>
        <taxon>Actinomycetota</taxon>
        <taxon>Actinomycetes</taxon>
        <taxon>Micrococcales</taxon>
        <taxon>Microbacteriaceae</taxon>
        <taxon>Protaetiibacter</taxon>
    </lineage>
</organism>
<protein>
    <submittedName>
        <fullName evidence="2">Uncharacterized protein</fullName>
    </submittedName>
</protein>
<keyword evidence="1" id="KW-0472">Membrane</keyword>
<dbReference type="EMBL" id="CP043504">
    <property type="protein sequence ID" value="QEO09188.1"/>
    <property type="molecule type" value="Genomic_DNA"/>
</dbReference>
<feature type="transmembrane region" description="Helical" evidence="1">
    <location>
        <begin position="223"/>
        <end position="241"/>
    </location>
</feature>
<dbReference type="Proteomes" id="UP000322159">
    <property type="component" value="Chromosome"/>
</dbReference>
<feature type="transmembrane region" description="Helical" evidence="1">
    <location>
        <begin position="159"/>
        <end position="180"/>
    </location>
</feature>
<evidence type="ECO:0000256" key="1">
    <source>
        <dbReference type="SAM" id="Phobius"/>
    </source>
</evidence>
<feature type="transmembrane region" description="Helical" evidence="1">
    <location>
        <begin position="115"/>
        <end position="139"/>
    </location>
</feature>
<dbReference type="KEGG" id="lyk:FLP23_03665"/>
<dbReference type="OrthoDB" id="9919863at2"/>
<reference evidence="2 3" key="1">
    <citation type="submission" date="2019-09" db="EMBL/GenBank/DDBJ databases">
        <title>Genome sequencing of strain KACC 19322.</title>
        <authorList>
            <person name="Heo J."/>
            <person name="Kim S.-J."/>
            <person name="Kim J.-S."/>
            <person name="Hong S.-B."/>
            <person name="Kwon S.-W."/>
        </authorList>
    </citation>
    <scope>NUCLEOTIDE SEQUENCE [LARGE SCALE GENOMIC DNA]</scope>
    <source>
        <strain evidence="2 3">KACC 19322</strain>
    </source>
</reference>
<accession>A0A5C1Y6X2</accession>
<proteinExistence type="predicted"/>
<keyword evidence="3" id="KW-1185">Reference proteome</keyword>
<feature type="transmembrane region" description="Helical" evidence="1">
    <location>
        <begin position="6"/>
        <end position="27"/>
    </location>
</feature>
<keyword evidence="1" id="KW-1133">Transmembrane helix</keyword>
<gene>
    <name evidence="2" type="ORF">FLP23_03665</name>
</gene>